<organism evidence="8 9">
    <name type="scientific">Methanomethylovorans hollandica (strain DSM 15978 / NBRC 107637 / DMS1)</name>
    <dbReference type="NCBI Taxonomy" id="867904"/>
    <lineage>
        <taxon>Archaea</taxon>
        <taxon>Methanobacteriati</taxon>
        <taxon>Methanobacteriota</taxon>
        <taxon>Stenosarchaea group</taxon>
        <taxon>Methanomicrobia</taxon>
        <taxon>Methanosarcinales</taxon>
        <taxon>Methanosarcinaceae</taxon>
        <taxon>Methanomethylovorans</taxon>
    </lineage>
</organism>
<evidence type="ECO:0000256" key="4">
    <source>
        <dbReference type="ARBA" id="ARBA00022989"/>
    </source>
</evidence>
<dbReference type="InterPro" id="IPR011701">
    <property type="entry name" value="MFS"/>
</dbReference>
<evidence type="ECO:0000256" key="5">
    <source>
        <dbReference type="ARBA" id="ARBA00023136"/>
    </source>
</evidence>
<dbReference type="InterPro" id="IPR005829">
    <property type="entry name" value="Sugar_transporter_CS"/>
</dbReference>
<accession>L0KXL2</accession>
<evidence type="ECO:0000256" key="6">
    <source>
        <dbReference type="SAM" id="Phobius"/>
    </source>
</evidence>
<sequence>MLESRISIYPMLAVNFIGTLGLSLVLPFLIFLVERFGGNAIIYGLAASMYPVFQLIGGPLLGRWSDIYGRKKVLFLSQIGTFISWVIFLTAMLIPITRIIDVRSGVLGSFVLTLPLTLIFIARAFDGLTGGNVSVANAYLADITEDKDRSSVYGKLSVSTNLGFIFGPALAGILSVTVYGEILPVIAAVLISFAGILMISFLVPEPETRGLHDPRVQVDETQHMEMQAGTSNSTNKLSFLEVIRMQGIFSLLLIYFLIFLGYNIFYTAFPVHAANNLTWNAATLGLYFSALSLLLVVVEGPVLSWASKRYSDAALLTFGSFVLCINFLLLFFGTDLITYCALIFFAVGNGFMWPSLMSILSKTAKKEYQGAVQGVSTSFIGLASIIGLIAGGFMFSFLDAGTFLIAGAMIFGVFLLSFKMDPFKKKGHRKIDDERPV</sequence>
<feature type="transmembrane region" description="Helical" evidence="6">
    <location>
        <begin position="247"/>
        <end position="265"/>
    </location>
</feature>
<dbReference type="RefSeq" id="WP_015325006.1">
    <property type="nucleotide sequence ID" value="NC_019977.1"/>
</dbReference>
<dbReference type="CDD" id="cd17330">
    <property type="entry name" value="MFS_SLC46_TetA_like"/>
    <property type="match status" value="1"/>
</dbReference>
<evidence type="ECO:0000313" key="9">
    <source>
        <dbReference type="Proteomes" id="UP000010866"/>
    </source>
</evidence>
<dbReference type="InterPro" id="IPR036259">
    <property type="entry name" value="MFS_trans_sf"/>
</dbReference>
<feature type="transmembrane region" description="Helical" evidence="6">
    <location>
        <begin position="401"/>
        <end position="420"/>
    </location>
</feature>
<dbReference type="GO" id="GO:0022857">
    <property type="term" value="F:transmembrane transporter activity"/>
    <property type="evidence" value="ECO:0007669"/>
    <property type="project" value="InterPro"/>
</dbReference>
<dbReference type="STRING" id="867904.Metho_1648"/>
<dbReference type="EMBL" id="CP003362">
    <property type="protein sequence ID" value="AGB49841.1"/>
    <property type="molecule type" value="Genomic_DNA"/>
</dbReference>
<feature type="transmembrane region" description="Helical" evidence="6">
    <location>
        <begin position="310"/>
        <end position="330"/>
    </location>
</feature>
<evidence type="ECO:0000313" key="8">
    <source>
        <dbReference type="EMBL" id="AGB49841.1"/>
    </source>
</evidence>
<proteinExistence type="predicted"/>
<evidence type="ECO:0000256" key="2">
    <source>
        <dbReference type="ARBA" id="ARBA00022448"/>
    </source>
</evidence>
<feature type="domain" description="Major facilitator superfamily (MFS) profile" evidence="7">
    <location>
        <begin position="7"/>
        <end position="425"/>
    </location>
</feature>
<dbReference type="Proteomes" id="UP000010866">
    <property type="component" value="Chromosome"/>
</dbReference>
<keyword evidence="4 6" id="KW-1133">Transmembrane helix</keyword>
<reference evidence="9" key="1">
    <citation type="submission" date="2012-02" db="EMBL/GenBank/DDBJ databases">
        <title>Complete sequence of chromosome of Methanomethylovorans hollandica DSM 15978.</title>
        <authorList>
            <person name="Lucas S."/>
            <person name="Copeland A."/>
            <person name="Lapidus A."/>
            <person name="Glavina del Rio T."/>
            <person name="Dalin E."/>
            <person name="Tice H."/>
            <person name="Bruce D."/>
            <person name="Goodwin L."/>
            <person name="Pitluck S."/>
            <person name="Peters L."/>
            <person name="Mikhailova N."/>
            <person name="Held B."/>
            <person name="Kyrpides N."/>
            <person name="Mavromatis K."/>
            <person name="Ivanova N."/>
            <person name="Brettin T."/>
            <person name="Detter J.C."/>
            <person name="Han C."/>
            <person name="Larimer F."/>
            <person name="Land M."/>
            <person name="Hauser L."/>
            <person name="Markowitz V."/>
            <person name="Cheng J.-F."/>
            <person name="Hugenholtz P."/>
            <person name="Woyke T."/>
            <person name="Wu D."/>
            <person name="Spring S."/>
            <person name="Schroeder M."/>
            <person name="Brambilla E."/>
            <person name="Klenk H.-P."/>
            <person name="Eisen J.A."/>
        </authorList>
    </citation>
    <scope>NUCLEOTIDE SEQUENCE [LARGE SCALE GENOMIC DNA]</scope>
    <source>
        <strain evidence="9">DSM 15978 / NBRC 107637 / DMS1</strain>
    </source>
</reference>
<feature type="transmembrane region" description="Helical" evidence="6">
    <location>
        <begin position="372"/>
        <end position="395"/>
    </location>
</feature>
<dbReference type="PANTHER" id="PTHR23504:SF15">
    <property type="entry name" value="MAJOR FACILITATOR SUPERFAMILY (MFS) PROFILE DOMAIN-CONTAINING PROTEIN"/>
    <property type="match status" value="1"/>
</dbReference>
<dbReference type="GO" id="GO:0016020">
    <property type="term" value="C:membrane"/>
    <property type="evidence" value="ECO:0007669"/>
    <property type="project" value="UniProtKB-SubCell"/>
</dbReference>
<keyword evidence="5 6" id="KW-0472">Membrane</keyword>
<dbReference type="HOGENOM" id="CLU_001265_10_11_2"/>
<comment type="subcellular location">
    <subcellularLocation>
        <location evidence="1">Membrane</location>
        <topology evidence="1">Multi-pass membrane protein</topology>
    </subcellularLocation>
</comment>
<feature type="transmembrane region" description="Helical" evidence="6">
    <location>
        <begin position="182"/>
        <end position="203"/>
    </location>
</feature>
<evidence type="ECO:0000256" key="3">
    <source>
        <dbReference type="ARBA" id="ARBA00022692"/>
    </source>
</evidence>
<feature type="transmembrane region" description="Helical" evidence="6">
    <location>
        <begin position="336"/>
        <end position="360"/>
    </location>
</feature>
<dbReference type="GeneID" id="14406161"/>
<dbReference type="SUPFAM" id="SSF103473">
    <property type="entry name" value="MFS general substrate transporter"/>
    <property type="match status" value="1"/>
</dbReference>
<feature type="transmembrane region" description="Helical" evidence="6">
    <location>
        <begin position="12"/>
        <end position="34"/>
    </location>
</feature>
<keyword evidence="9" id="KW-1185">Reference proteome</keyword>
<keyword evidence="3 6" id="KW-0812">Transmembrane</keyword>
<dbReference type="KEGG" id="mhz:Metho_1648"/>
<dbReference type="OrthoDB" id="341449at2157"/>
<feature type="transmembrane region" description="Helical" evidence="6">
    <location>
        <begin position="40"/>
        <end position="61"/>
    </location>
</feature>
<feature type="transmembrane region" description="Helical" evidence="6">
    <location>
        <begin position="156"/>
        <end position="176"/>
    </location>
</feature>
<dbReference type="AlphaFoldDB" id="L0KXL2"/>
<dbReference type="PROSITE" id="PS00216">
    <property type="entry name" value="SUGAR_TRANSPORT_1"/>
    <property type="match status" value="1"/>
</dbReference>
<dbReference type="Gene3D" id="1.20.1250.20">
    <property type="entry name" value="MFS general substrate transporter like domains"/>
    <property type="match status" value="1"/>
</dbReference>
<dbReference type="PROSITE" id="PS50850">
    <property type="entry name" value="MFS"/>
    <property type="match status" value="1"/>
</dbReference>
<feature type="transmembrane region" description="Helical" evidence="6">
    <location>
        <begin position="277"/>
        <end position="298"/>
    </location>
</feature>
<name>L0KXL2_METHD</name>
<keyword evidence="2" id="KW-0813">Transport</keyword>
<evidence type="ECO:0000256" key="1">
    <source>
        <dbReference type="ARBA" id="ARBA00004141"/>
    </source>
</evidence>
<feature type="transmembrane region" description="Helical" evidence="6">
    <location>
        <begin position="73"/>
        <end position="94"/>
    </location>
</feature>
<gene>
    <name evidence="8" type="ordered locus">Metho_1648</name>
</gene>
<feature type="transmembrane region" description="Helical" evidence="6">
    <location>
        <begin position="106"/>
        <end position="125"/>
    </location>
</feature>
<dbReference type="PANTHER" id="PTHR23504">
    <property type="entry name" value="MAJOR FACILITATOR SUPERFAMILY DOMAIN-CONTAINING PROTEIN 10"/>
    <property type="match status" value="1"/>
</dbReference>
<protein>
    <submittedName>
        <fullName evidence="8">Arabinose efflux permease family protein</fullName>
    </submittedName>
</protein>
<dbReference type="Pfam" id="PF07690">
    <property type="entry name" value="MFS_1"/>
    <property type="match status" value="1"/>
</dbReference>
<evidence type="ECO:0000259" key="7">
    <source>
        <dbReference type="PROSITE" id="PS50850"/>
    </source>
</evidence>
<dbReference type="InterPro" id="IPR020846">
    <property type="entry name" value="MFS_dom"/>
</dbReference>